<dbReference type="GO" id="GO:0016192">
    <property type="term" value="P:vesicle-mediated transport"/>
    <property type="evidence" value="ECO:0007669"/>
    <property type="project" value="InterPro"/>
</dbReference>
<dbReference type="InterPro" id="IPR001619">
    <property type="entry name" value="Sec1-like"/>
</dbReference>
<sequence length="151" mass="16349">MKQDLIDSGVSPTQVELIDMVLKFGGKRRRSPGLYGDRSFMSRMAKNLSTGLSGVENVYTQHVPLMMNTVDAALKGKLRETHFPFVGPSSDSRPRKIVVFIVGGVTYEEATKVFELNSSSAGVQVLLGGTSVQNSTSFLKELSAVEVSAYA</sequence>
<name>A0A7S2AKP4_9STRA</name>
<reference evidence="2" key="1">
    <citation type="submission" date="2021-01" db="EMBL/GenBank/DDBJ databases">
        <authorList>
            <person name="Corre E."/>
            <person name="Pelletier E."/>
            <person name="Niang G."/>
            <person name="Scheremetjew M."/>
            <person name="Finn R."/>
            <person name="Kale V."/>
            <person name="Holt S."/>
            <person name="Cochrane G."/>
            <person name="Meng A."/>
            <person name="Brown T."/>
            <person name="Cohen L."/>
        </authorList>
    </citation>
    <scope>NUCLEOTIDE SEQUENCE</scope>
    <source>
        <strain evidence="2">CCMP1381</strain>
    </source>
</reference>
<dbReference type="InterPro" id="IPR027482">
    <property type="entry name" value="Sec1-like_dom2"/>
</dbReference>
<dbReference type="AlphaFoldDB" id="A0A7S2AKP4"/>
<protein>
    <submittedName>
        <fullName evidence="2">Uncharacterized protein</fullName>
    </submittedName>
</protein>
<dbReference type="Pfam" id="PF00995">
    <property type="entry name" value="Sec1"/>
    <property type="match status" value="1"/>
</dbReference>
<organism evidence="2">
    <name type="scientific">Octactis speculum</name>
    <dbReference type="NCBI Taxonomy" id="3111310"/>
    <lineage>
        <taxon>Eukaryota</taxon>
        <taxon>Sar</taxon>
        <taxon>Stramenopiles</taxon>
        <taxon>Ochrophyta</taxon>
        <taxon>Dictyochophyceae</taxon>
        <taxon>Dictyochales</taxon>
        <taxon>Dictyochaceae</taxon>
        <taxon>Octactis</taxon>
    </lineage>
</organism>
<evidence type="ECO:0000313" key="2">
    <source>
        <dbReference type="EMBL" id="CAD9370726.1"/>
    </source>
</evidence>
<accession>A0A7S2AKP4</accession>
<dbReference type="SUPFAM" id="SSF56815">
    <property type="entry name" value="Sec1/munc18-like (SM) proteins"/>
    <property type="match status" value="1"/>
</dbReference>
<dbReference type="EMBL" id="HBGS01001724">
    <property type="protein sequence ID" value="CAD9370726.1"/>
    <property type="molecule type" value="Transcribed_RNA"/>
</dbReference>
<gene>
    <name evidence="2" type="ORF">DSPE1174_LOCUS911</name>
</gene>
<comment type="similarity">
    <text evidence="1">Belongs to the STXBP/unc-18/SEC1 family.</text>
</comment>
<dbReference type="Gene3D" id="3.40.50.1910">
    <property type="match status" value="1"/>
</dbReference>
<dbReference type="InterPro" id="IPR036045">
    <property type="entry name" value="Sec1-like_sf"/>
</dbReference>
<dbReference type="PANTHER" id="PTHR11679">
    <property type="entry name" value="VESICLE PROTEIN SORTING-ASSOCIATED"/>
    <property type="match status" value="1"/>
</dbReference>
<proteinExistence type="inferred from homology"/>
<evidence type="ECO:0000256" key="1">
    <source>
        <dbReference type="ARBA" id="ARBA00009884"/>
    </source>
</evidence>